<gene>
    <name evidence="7" type="ORF">JOM49_002406</name>
</gene>
<dbReference type="InterPro" id="IPR036263">
    <property type="entry name" value="Chorismate_II_sf"/>
</dbReference>
<evidence type="ECO:0000313" key="7">
    <source>
        <dbReference type="EMBL" id="MBP2180880.1"/>
    </source>
</evidence>
<reference evidence="7 8" key="1">
    <citation type="submission" date="2021-03" db="EMBL/GenBank/DDBJ databases">
        <title>Sequencing the genomes of 1000 actinobacteria strains.</title>
        <authorList>
            <person name="Klenk H.-P."/>
        </authorList>
    </citation>
    <scope>NUCLEOTIDE SEQUENCE [LARGE SCALE GENOMIC DNA]</scope>
    <source>
        <strain evidence="7 8">DSM 45510</strain>
    </source>
</reference>
<dbReference type="Pfam" id="PF01817">
    <property type="entry name" value="CM_2"/>
    <property type="match status" value="1"/>
</dbReference>
<name>A0ABS4PNA0_9PSEU</name>
<evidence type="ECO:0000256" key="2">
    <source>
        <dbReference type="ARBA" id="ARBA00012404"/>
    </source>
</evidence>
<dbReference type="SMART" id="SM00830">
    <property type="entry name" value="CM_2"/>
    <property type="match status" value="1"/>
</dbReference>
<protein>
    <recommendedName>
        <fullName evidence="2">chorismate mutase</fullName>
        <ecNumber evidence="2">5.4.99.5</ecNumber>
    </recommendedName>
</protein>
<accession>A0ABS4PNA0</accession>
<dbReference type="NCBIfam" id="TIGR01806">
    <property type="entry name" value="CM_mono2"/>
    <property type="match status" value="1"/>
</dbReference>
<comment type="caution">
    <text evidence="7">The sequence shown here is derived from an EMBL/GenBank/DDBJ whole genome shotgun (WGS) entry which is preliminary data.</text>
</comment>
<feature type="domain" description="Chorismate mutase" evidence="6">
    <location>
        <begin position="1"/>
        <end position="105"/>
    </location>
</feature>
<dbReference type="InterPro" id="IPR008240">
    <property type="entry name" value="Chorismate_mutase_periplasmic"/>
</dbReference>
<dbReference type="EMBL" id="JAGGMS010000001">
    <property type="protein sequence ID" value="MBP2180880.1"/>
    <property type="molecule type" value="Genomic_DNA"/>
</dbReference>
<dbReference type="InterPro" id="IPR051331">
    <property type="entry name" value="Chorismate_mutase-related"/>
</dbReference>
<dbReference type="PROSITE" id="PS51168">
    <property type="entry name" value="CHORISMATE_MUT_2"/>
    <property type="match status" value="1"/>
</dbReference>
<dbReference type="InterPro" id="IPR036979">
    <property type="entry name" value="CM_dom_sf"/>
</dbReference>
<keyword evidence="8" id="KW-1185">Reference proteome</keyword>
<dbReference type="PANTHER" id="PTHR38041:SF2">
    <property type="entry name" value="SECRETED CHORISMATE MUTASE"/>
    <property type="match status" value="1"/>
</dbReference>
<comment type="pathway">
    <text evidence="1">Metabolic intermediate biosynthesis; prephenate biosynthesis; prephenate from chorismate: step 1/1.</text>
</comment>
<dbReference type="EC" id="5.4.99.5" evidence="2"/>
<dbReference type="InterPro" id="IPR002701">
    <property type="entry name" value="CM_II_prokaryot"/>
</dbReference>
<evidence type="ECO:0000256" key="3">
    <source>
        <dbReference type="ARBA" id="ARBA00022729"/>
    </source>
</evidence>
<evidence type="ECO:0000256" key="4">
    <source>
        <dbReference type="ARBA" id="ARBA00023235"/>
    </source>
</evidence>
<keyword evidence="3 5" id="KW-0732">Signal</keyword>
<dbReference type="PANTHER" id="PTHR38041">
    <property type="entry name" value="CHORISMATE MUTASE"/>
    <property type="match status" value="1"/>
</dbReference>
<dbReference type="RefSeq" id="WP_209664370.1">
    <property type="nucleotide sequence ID" value="NZ_JAGGMS010000001.1"/>
</dbReference>
<keyword evidence="4 7" id="KW-0413">Isomerase</keyword>
<evidence type="ECO:0000256" key="1">
    <source>
        <dbReference type="ARBA" id="ARBA00004817"/>
    </source>
</evidence>
<dbReference type="NCBIfam" id="NF006741">
    <property type="entry name" value="PRK09269.1"/>
    <property type="match status" value="1"/>
</dbReference>
<evidence type="ECO:0000256" key="5">
    <source>
        <dbReference type="SAM" id="SignalP"/>
    </source>
</evidence>
<sequence length="189" mass="20578">MRRRFTTVLLTAAFLLTAPAAVAAPSAPSALHPLAELSGQRVQLANKVAAAKFGTTQPIDDPVREQQILDGVAAKAPGLGLDPAAAVEFFRDQIEANKVVQRGLYDYWTANPEQAPTHRPDLPTEIRPVIDRINEGLLTELAATSAVRARPSCGVRLVLAIRAVDRELNFYELHRRALRRSLDSACEGH</sequence>
<organism evidence="7 8">
    <name type="scientific">Amycolatopsis magusensis</name>
    <dbReference type="NCBI Taxonomy" id="882444"/>
    <lineage>
        <taxon>Bacteria</taxon>
        <taxon>Bacillati</taxon>
        <taxon>Actinomycetota</taxon>
        <taxon>Actinomycetes</taxon>
        <taxon>Pseudonocardiales</taxon>
        <taxon>Pseudonocardiaceae</taxon>
        <taxon>Amycolatopsis</taxon>
    </lineage>
</organism>
<dbReference type="SUPFAM" id="SSF48600">
    <property type="entry name" value="Chorismate mutase II"/>
    <property type="match status" value="1"/>
</dbReference>
<dbReference type="Proteomes" id="UP000741013">
    <property type="component" value="Unassembled WGS sequence"/>
</dbReference>
<dbReference type="Gene3D" id="1.20.59.10">
    <property type="entry name" value="Chorismate mutase"/>
    <property type="match status" value="1"/>
</dbReference>
<evidence type="ECO:0000259" key="6">
    <source>
        <dbReference type="PROSITE" id="PS51168"/>
    </source>
</evidence>
<feature type="signal peptide" evidence="5">
    <location>
        <begin position="1"/>
        <end position="23"/>
    </location>
</feature>
<proteinExistence type="predicted"/>
<evidence type="ECO:0000313" key="8">
    <source>
        <dbReference type="Proteomes" id="UP000741013"/>
    </source>
</evidence>
<feature type="chain" id="PRO_5045366461" description="chorismate mutase" evidence="5">
    <location>
        <begin position="24"/>
        <end position="189"/>
    </location>
</feature>
<dbReference type="GO" id="GO:0004106">
    <property type="term" value="F:chorismate mutase activity"/>
    <property type="evidence" value="ECO:0007669"/>
    <property type="project" value="UniProtKB-EC"/>
</dbReference>